<protein>
    <recommendedName>
        <fullName evidence="3">DNA-binding protein</fullName>
    </recommendedName>
</protein>
<dbReference type="AlphaFoldDB" id="A0A074VYV8"/>
<accession>A0A074VYV8</accession>
<evidence type="ECO:0000313" key="1">
    <source>
        <dbReference type="EMBL" id="KEQ00389.1"/>
    </source>
</evidence>
<organism evidence="1 2">
    <name type="scientific">Snodgrassella alvi SCGC AB-598-J21</name>
    <dbReference type="NCBI Taxonomy" id="1385367"/>
    <lineage>
        <taxon>Bacteria</taxon>
        <taxon>Pseudomonadati</taxon>
        <taxon>Pseudomonadota</taxon>
        <taxon>Betaproteobacteria</taxon>
        <taxon>Neisseriales</taxon>
        <taxon>Neisseriaceae</taxon>
        <taxon>Snodgrassella</taxon>
    </lineage>
</organism>
<comment type="caution">
    <text evidence="1">The sequence shown here is derived from an EMBL/GenBank/DDBJ whole genome shotgun (WGS) entry which is preliminary data.</text>
</comment>
<dbReference type="EMBL" id="AVQL01000451">
    <property type="protein sequence ID" value="KEQ00389.1"/>
    <property type="molecule type" value="Genomic_DNA"/>
</dbReference>
<proteinExistence type="predicted"/>
<evidence type="ECO:0008006" key="3">
    <source>
        <dbReference type="Google" id="ProtNLM"/>
    </source>
</evidence>
<dbReference type="Proteomes" id="UP000027644">
    <property type="component" value="Unassembled WGS sequence"/>
</dbReference>
<gene>
    <name evidence="1" type="ORF">SASC598J21_017900</name>
</gene>
<name>A0A074VYV8_9NEIS</name>
<reference evidence="1 2" key="1">
    <citation type="journal article" date="2014" name="PLoS Genet.">
        <title>Hidden diversity in honey bee gut symbionts detected by single-cell genomics.</title>
        <authorList>
            <person name="Engel P."/>
            <person name="Stepanauskas R."/>
            <person name="Moran N."/>
        </authorList>
    </citation>
    <scope>NUCLEOTIDE SEQUENCE [LARGE SCALE GENOMIC DNA]</scope>
    <source>
        <strain evidence="1 2">SCGC AB-598-J21</strain>
    </source>
</reference>
<sequence>MSAQEDKELIHKLGGITAVAQMCGFDSLNGVRRVSNWTRRGIPIAIKLKYKFLRNK</sequence>
<evidence type="ECO:0000313" key="2">
    <source>
        <dbReference type="Proteomes" id="UP000027644"/>
    </source>
</evidence>